<evidence type="ECO:0000313" key="2">
    <source>
        <dbReference type="Proteomes" id="UP000829398"/>
    </source>
</evidence>
<dbReference type="Proteomes" id="UP000829398">
    <property type="component" value="Chromosome 2"/>
</dbReference>
<reference evidence="2" key="1">
    <citation type="journal article" date="2023" name="Hortic. Res.">
        <title>A chromosome-level phased genome enabling allele-level studies in sweet orange: a case study on citrus Huanglongbing tolerance.</title>
        <authorList>
            <person name="Wu B."/>
            <person name="Yu Q."/>
            <person name="Deng Z."/>
            <person name="Duan Y."/>
            <person name="Luo F."/>
            <person name="Gmitter F. Jr."/>
        </authorList>
    </citation>
    <scope>NUCLEOTIDE SEQUENCE [LARGE SCALE GENOMIC DNA]</scope>
    <source>
        <strain evidence="2">cv. Valencia</strain>
    </source>
</reference>
<organism evidence="1 2">
    <name type="scientific">Citrus sinensis</name>
    <name type="common">Sweet orange</name>
    <name type="synonym">Citrus aurantium var. sinensis</name>
    <dbReference type="NCBI Taxonomy" id="2711"/>
    <lineage>
        <taxon>Eukaryota</taxon>
        <taxon>Viridiplantae</taxon>
        <taxon>Streptophyta</taxon>
        <taxon>Embryophyta</taxon>
        <taxon>Tracheophyta</taxon>
        <taxon>Spermatophyta</taxon>
        <taxon>Magnoliopsida</taxon>
        <taxon>eudicotyledons</taxon>
        <taxon>Gunneridae</taxon>
        <taxon>Pentapetalae</taxon>
        <taxon>rosids</taxon>
        <taxon>malvids</taxon>
        <taxon>Sapindales</taxon>
        <taxon>Rutaceae</taxon>
        <taxon>Aurantioideae</taxon>
        <taxon>Citrus</taxon>
    </lineage>
</organism>
<comment type="caution">
    <text evidence="1">The sequence shown here is derived from an EMBL/GenBank/DDBJ whole genome shotgun (WGS) entry which is preliminary data.</text>
</comment>
<keyword evidence="2" id="KW-1185">Reference proteome</keyword>
<proteinExistence type="predicted"/>
<name>A0ACB8NED9_CITSI</name>
<evidence type="ECO:0000313" key="1">
    <source>
        <dbReference type="EMBL" id="KAH9796532.1"/>
    </source>
</evidence>
<sequence length="1359" mass="150850">MPTAANLASQAIRWLHLLSIVSSVMSQYFAEEDMVLSCAVSNNTASNTFTSNLNILFNQKLHSEAGKSLYYNASEGEFPDSVYGLYLCKFNVSFQSCQNCIVAAVNSVLQKCSGTKEAFIWYQVQECMVRFSDHSSSIMDTSAPLCMKIFQNTYNVTKSLAQSFNDVIAMPSLSSFRNATKRTNISNIIRLETFGQCIPVLSVDDCRDCLNNTIRWIQRCFDPPGMGFGRILFPSCIMGFELYRYSKVPAVGALAPSSAPGGKRGRAISIAIGTTLSALIVVLFEEKRNSQEVQFLHWEGRIRNHYSYNILRGGKQQAESQEFPLFPLRLALEATNHFSDENKLGQGGFGPVYKIRHFASYFVSLVTADGCFQGTLADGKAIAVKRLSRTSGQGLQEFKNEVNLIAKLQHKNLVRLLGCCLEGQELLLIYEYMPNKSLDVHLFAMELADELIKLHLVFNSLLDATRSVQLDWKRRQSIINGIARDFGLARIFGGNQNQANTNIIAGTYGYMAPEYAMGGIFSIKSDVFSFGVLLLEIISGRKNNGFYFSEHGQTLLTYTWKLWCEGPAVELIDPVLKQSCAPDELLKFIHIGLLCVQQDPADRPTMSSVVVMLASDSMTIPQPTEPAFSVGRVVANSGHFLSPAKACTVNNVTVSDVSPRSFPFAYGWALDYMLKLTTLHCRGSKRQDMVHIISVTKVIQLIFIYSLTATLHDPAFGDSPPYNTCSSSAADSGHAGAIYSNLKKVLISLALNASAAKFSDASSGNDSDRVYGLYMCLNYISNDTCNNCITTATKDITKLCPNKTDAIVWEEVCQLRYAYGNFFGQLDVSGNIPKYNRKNISEPERYRSVVNNTLNNLTKLAAFDPSNEMYATGEVPFTNSDTLYALVQCTKDLSADDCDACLNKAIADILSCCYFSRGARLLSRSCYLRYELYAFYNGDTEASVSVGNQASGKSNQRRMWMIIILAAVAAFLLLVVASTGYFFAAKKVARKRKGMVRKQIQLHKIGDASKTGLRYQHVRGRDDDLKAQDFYIDLETLDVATSNFSDSNMLGQGGFGPVYKGVLSDGKEIAVKRLSSCSEQGNAEFTNEVLLILKLQHKNLVKLLGFCVDGDEKLLVYEFMPNSSLDAILFDPRKRGLLCWSKRINIVNGIVKGILYLHEDSRLRIIHRDLKASNVLLDYDMNPKISDFGMARIFAGSEGEVNTARIVGTYGYMAPEYAMEGLYSIKSDVFSFGILLIEIITGRRNRGFNQSRGATAPNLLAYAWHLWNEGNALDLIDPLLTDTCSPDEFLRYIHIGLLCVQEDAFDRPTMSSVVVMLQGETITLCQPQKPAFSFGRLTDDDDNNYCSVNGLTISDLSPR</sequence>
<dbReference type="EMBL" id="CM039171">
    <property type="protein sequence ID" value="KAH9796532.1"/>
    <property type="molecule type" value="Genomic_DNA"/>
</dbReference>
<protein>
    <submittedName>
        <fullName evidence="1">Cysteine-rich receptor-like protein kinase 10</fullName>
    </submittedName>
</protein>
<gene>
    <name evidence="1" type="ORF">KPL71_005565</name>
</gene>
<accession>A0ACB8NED9</accession>